<evidence type="ECO:0000313" key="2">
    <source>
        <dbReference type="Proteomes" id="UP000695007"/>
    </source>
</evidence>
<dbReference type="InterPro" id="IPR025714">
    <property type="entry name" value="Methyltranfer_dom"/>
</dbReference>
<proteinExistence type="predicted"/>
<protein>
    <submittedName>
        <fullName evidence="3">Protein RRNAD1-like isoform X1</fullName>
    </submittedName>
</protein>
<dbReference type="KEGG" id="csol:105359869"/>
<dbReference type="PANTHER" id="PTHR12496:SF0">
    <property type="entry name" value="METHYLTRANSFERASE DOMAIN-CONTAINING PROTEIN"/>
    <property type="match status" value="1"/>
</dbReference>
<accession>A0AAJ6VM52</accession>
<feature type="domain" description="Methyltransferase" evidence="1">
    <location>
        <begin position="110"/>
        <end position="252"/>
    </location>
</feature>
<dbReference type="Pfam" id="PF13679">
    <property type="entry name" value="Methyltransf_32"/>
    <property type="match status" value="1"/>
</dbReference>
<keyword evidence="2" id="KW-1185">Reference proteome</keyword>
<sequence length="473" mass="55148">MSYDEIEFQYFKEAILFLKEVKWIYDVPVTKIMVKNCLELMPIEWIETLIQLKYNELNNFVSKGKVKLSWPTSLINFVCKCKYLNKLPNPTIALSSIQLPKAFMKKISIKKQHEIFHLAQLVHKQCSLQNISIIVDLGAGLGHICQLLNYLFGYKVLGLESKLQNVETAKVRQKTLFPDSLSSVKFMCKEITINSAKKIELILQQEFKNTKNIGLMGLHACGDLSVVISKIYLEMNVAQLLILIPCCYHKLTLRNIKDKTNNSNKKEYFNNFPLSLTLKNAINNLNVDIGEIFKRPFMRLACQETSDRWLAMIEETHNKHSFYLLARAILELYGTQNGLFLRKLVRKGTMKSQCLDFENYLKNCTQRYVYEKKFYCNETFISHAMPWNDEIKIDIISLWKNHAEKQKIVELYTALQSLLQQVIESLVLFDRLSFLKEYNYETNILSIMDKSLSPRCFAIVSTKKIHTHKCLKI</sequence>
<evidence type="ECO:0000259" key="1">
    <source>
        <dbReference type="Pfam" id="PF13679"/>
    </source>
</evidence>
<dbReference type="RefSeq" id="XP_011494903.1">
    <property type="nucleotide sequence ID" value="XM_011496601.1"/>
</dbReference>
<dbReference type="InterPro" id="IPR052220">
    <property type="entry name" value="METTL25"/>
</dbReference>
<gene>
    <name evidence="3" type="primary">LOC105359869</name>
</gene>
<organism evidence="2 3">
    <name type="scientific">Ceratosolen solmsi marchali</name>
    <dbReference type="NCBI Taxonomy" id="326594"/>
    <lineage>
        <taxon>Eukaryota</taxon>
        <taxon>Metazoa</taxon>
        <taxon>Ecdysozoa</taxon>
        <taxon>Arthropoda</taxon>
        <taxon>Hexapoda</taxon>
        <taxon>Insecta</taxon>
        <taxon>Pterygota</taxon>
        <taxon>Neoptera</taxon>
        <taxon>Endopterygota</taxon>
        <taxon>Hymenoptera</taxon>
        <taxon>Apocrita</taxon>
        <taxon>Proctotrupomorpha</taxon>
        <taxon>Chalcidoidea</taxon>
        <taxon>Agaonidae</taxon>
        <taxon>Agaoninae</taxon>
        <taxon>Ceratosolen</taxon>
    </lineage>
</organism>
<evidence type="ECO:0000313" key="3">
    <source>
        <dbReference type="RefSeq" id="XP_011494903.1"/>
    </source>
</evidence>
<dbReference type="PANTHER" id="PTHR12496">
    <property type="entry name" value="CGI-41 METHYLTRANSFERASE"/>
    <property type="match status" value="1"/>
</dbReference>
<dbReference type="SUPFAM" id="SSF53335">
    <property type="entry name" value="S-adenosyl-L-methionine-dependent methyltransferases"/>
    <property type="match status" value="1"/>
</dbReference>
<reference evidence="3" key="1">
    <citation type="submission" date="2025-08" db="UniProtKB">
        <authorList>
            <consortium name="RefSeq"/>
        </authorList>
    </citation>
    <scope>IDENTIFICATION</scope>
</reference>
<name>A0AAJ6VM52_9HYME</name>
<dbReference type="AlphaFoldDB" id="A0AAJ6VM52"/>
<dbReference type="Proteomes" id="UP000695007">
    <property type="component" value="Unplaced"/>
</dbReference>
<dbReference type="GeneID" id="105359869"/>
<dbReference type="InterPro" id="IPR029063">
    <property type="entry name" value="SAM-dependent_MTases_sf"/>
</dbReference>